<evidence type="ECO:0000313" key="1">
    <source>
        <dbReference type="EMBL" id="OGY37806.1"/>
    </source>
</evidence>
<protein>
    <submittedName>
        <fullName evidence="1">Uncharacterized protein</fullName>
    </submittedName>
</protein>
<evidence type="ECO:0000313" key="2">
    <source>
        <dbReference type="Proteomes" id="UP000177941"/>
    </source>
</evidence>
<name>A0A1G1XDB6_9BACT</name>
<proteinExistence type="predicted"/>
<reference evidence="1 2" key="1">
    <citation type="journal article" date="2016" name="Nat. Commun.">
        <title>Thousands of microbial genomes shed light on interconnected biogeochemical processes in an aquifer system.</title>
        <authorList>
            <person name="Anantharaman K."/>
            <person name="Brown C.T."/>
            <person name="Hug L.A."/>
            <person name="Sharon I."/>
            <person name="Castelle C.J."/>
            <person name="Probst A.J."/>
            <person name="Thomas B.C."/>
            <person name="Singh A."/>
            <person name="Wilkins M.J."/>
            <person name="Karaoz U."/>
            <person name="Brodie E.L."/>
            <person name="Williams K.H."/>
            <person name="Hubbard S.S."/>
            <person name="Banfield J.F."/>
        </authorList>
    </citation>
    <scope>NUCLEOTIDE SEQUENCE [LARGE SCALE GENOMIC DNA]</scope>
</reference>
<dbReference type="Proteomes" id="UP000177941">
    <property type="component" value="Unassembled WGS sequence"/>
</dbReference>
<dbReference type="EMBL" id="MHHS01000004">
    <property type="protein sequence ID" value="OGY37806.1"/>
    <property type="molecule type" value="Genomic_DNA"/>
</dbReference>
<gene>
    <name evidence="1" type="ORF">A3E36_02325</name>
</gene>
<comment type="caution">
    <text evidence="1">The sequence shown here is derived from an EMBL/GenBank/DDBJ whole genome shotgun (WGS) entry which is preliminary data.</text>
</comment>
<accession>A0A1G1XDB6</accession>
<organism evidence="1 2">
    <name type="scientific">Candidatus Andersenbacteria bacterium RIFCSPHIGHO2_12_FULL_45_11b</name>
    <dbReference type="NCBI Taxonomy" id="1797282"/>
    <lineage>
        <taxon>Bacteria</taxon>
        <taxon>Candidatus Anderseniibacteriota</taxon>
    </lineage>
</organism>
<dbReference type="AlphaFoldDB" id="A0A1G1XDB6"/>
<sequence>MRLKGISEKLTLDEAQNIVRVWGTHLEHSGGLMFLFGTSIPESLLPYPIDILQGAINKMEAFYYGKGLHDKVRLLEETEMSLTTYVSDEEAIDKFISSFSNSEFRKLMVEGLQDTQKNQAQNGFLVDGKLWELSKARIEELEQ</sequence>